<keyword evidence="5 12" id="KW-0997">Cell inner membrane</keyword>
<dbReference type="Proteomes" id="UP001409585">
    <property type="component" value="Unassembled WGS sequence"/>
</dbReference>
<keyword evidence="6 12" id="KW-0808">Transferase</keyword>
<evidence type="ECO:0000256" key="12">
    <source>
        <dbReference type="HAMAP-Rule" id="MF_01635"/>
    </source>
</evidence>
<accession>A0AAV3TX30</accession>
<dbReference type="InterPro" id="IPR030470">
    <property type="entry name" value="UbiA_prenylTrfase_CS"/>
</dbReference>
<evidence type="ECO:0000256" key="10">
    <source>
        <dbReference type="ARBA" id="ARBA00022989"/>
    </source>
</evidence>
<name>A0AAV3TX30_9ALTE</name>
<evidence type="ECO:0000256" key="9">
    <source>
        <dbReference type="ARBA" id="ARBA00022842"/>
    </source>
</evidence>
<comment type="function">
    <text evidence="12">Catalyzes the prenylation of para-hydroxybenzoate (PHB) with an all-trans polyprenyl group. Mediates the second step in the final reaction sequence of ubiquinone-8 (UQ-8) biosynthesis, which is the condensation of the polyisoprenoid side chain with PHB, generating the first membrane-bound Q intermediate 3-octaprenyl-4-hydroxybenzoate.</text>
</comment>
<evidence type="ECO:0000256" key="8">
    <source>
        <dbReference type="ARBA" id="ARBA00022692"/>
    </source>
</evidence>
<evidence type="ECO:0000313" key="14">
    <source>
        <dbReference type="EMBL" id="GAA4930932.1"/>
    </source>
</evidence>
<comment type="catalytic activity">
    <reaction evidence="12">
        <text>all-trans-octaprenyl diphosphate + 4-hydroxybenzoate = 4-hydroxy-3-(all-trans-octaprenyl)benzoate + diphosphate</text>
        <dbReference type="Rhea" id="RHEA:27782"/>
        <dbReference type="ChEBI" id="CHEBI:1617"/>
        <dbReference type="ChEBI" id="CHEBI:17879"/>
        <dbReference type="ChEBI" id="CHEBI:33019"/>
        <dbReference type="ChEBI" id="CHEBI:57711"/>
        <dbReference type="EC" id="2.5.1.39"/>
    </reaction>
</comment>
<evidence type="ECO:0000256" key="7">
    <source>
        <dbReference type="ARBA" id="ARBA00022688"/>
    </source>
</evidence>
<dbReference type="RefSeq" id="WP_345416165.1">
    <property type="nucleotide sequence ID" value="NZ_AP031496.1"/>
</dbReference>
<keyword evidence="9 12" id="KW-0460">Magnesium</keyword>
<dbReference type="HAMAP" id="MF_01635">
    <property type="entry name" value="UbiA"/>
    <property type="match status" value="1"/>
</dbReference>
<keyword evidence="11 12" id="KW-0472">Membrane</keyword>
<dbReference type="InterPro" id="IPR044878">
    <property type="entry name" value="UbiA_sf"/>
</dbReference>
<dbReference type="NCBIfam" id="TIGR01474">
    <property type="entry name" value="ubiA_proteo"/>
    <property type="match status" value="1"/>
</dbReference>
<dbReference type="InterPro" id="IPR039653">
    <property type="entry name" value="Prenyltransferase"/>
</dbReference>
<dbReference type="PROSITE" id="PS00943">
    <property type="entry name" value="UBIA"/>
    <property type="match status" value="1"/>
</dbReference>
<proteinExistence type="inferred from homology"/>
<dbReference type="Gene3D" id="1.10.357.140">
    <property type="entry name" value="UbiA prenyltransferase"/>
    <property type="match status" value="1"/>
</dbReference>
<comment type="pathway">
    <text evidence="12">Cofactor biosynthesis; ubiquinone biosynthesis.</text>
</comment>
<comment type="subcellular location">
    <subcellularLocation>
        <location evidence="12">Cell inner membrane</location>
        <topology evidence="12">Multi-pass membrane protein</topology>
    </subcellularLocation>
    <subcellularLocation>
        <location evidence="2">Membrane</location>
        <topology evidence="2">Multi-pass membrane protein</topology>
    </subcellularLocation>
</comment>
<evidence type="ECO:0000256" key="11">
    <source>
        <dbReference type="ARBA" id="ARBA00023136"/>
    </source>
</evidence>
<dbReference type="AlphaFoldDB" id="A0AAV3TX30"/>
<feature type="transmembrane region" description="Helical" evidence="12">
    <location>
        <begin position="124"/>
        <end position="142"/>
    </location>
</feature>
<dbReference type="FunFam" id="1.20.120.1780:FF:000001">
    <property type="entry name" value="4-hydroxybenzoate octaprenyltransferase"/>
    <property type="match status" value="1"/>
</dbReference>
<organism evidence="14 15">
    <name type="scientific">Halioxenophilus aromaticivorans</name>
    <dbReference type="NCBI Taxonomy" id="1306992"/>
    <lineage>
        <taxon>Bacteria</taxon>
        <taxon>Pseudomonadati</taxon>
        <taxon>Pseudomonadota</taxon>
        <taxon>Gammaproteobacteria</taxon>
        <taxon>Alteromonadales</taxon>
        <taxon>Alteromonadaceae</taxon>
        <taxon>Halioxenophilus</taxon>
    </lineage>
</organism>
<sequence>MKQDNPLAKTVFPQSGNWRDYLLLLRVDRPIGSLLLLWPTLWALLIASDGQPSLKNLLIFTLGVFVMRSAGCAINDYADRHFDGHVKRTRHRPLADGRLSEANALFVFGLLLAIGLVLVLFTNLLTIAMAAVAAALASLYPFAKRHTHLAQIVLGAAYSWSIPMAFSAETNSLPPNLWLIYITNLMWVVVYDTFYAMVDREDDLKIGVKSTAVLFGEMDKAFTGLLQGLTIVGLFMMGGKFELGALYYVGVVAAAGLFAYQQWLIRNRDRDACFTAFLNNQWVGFVVFIGLAMDFLL</sequence>
<reference evidence="15" key="1">
    <citation type="journal article" date="2019" name="Int. J. Syst. Evol. Microbiol.">
        <title>The Global Catalogue of Microorganisms (GCM) 10K type strain sequencing project: providing services to taxonomists for standard genome sequencing and annotation.</title>
        <authorList>
            <consortium name="The Broad Institute Genomics Platform"/>
            <consortium name="The Broad Institute Genome Sequencing Center for Infectious Disease"/>
            <person name="Wu L."/>
            <person name="Ma J."/>
        </authorList>
    </citation>
    <scope>NUCLEOTIDE SEQUENCE [LARGE SCALE GENOMIC DNA]</scope>
    <source>
        <strain evidence="15">JCM 19134</strain>
    </source>
</reference>
<gene>
    <name evidence="12 14" type="primary">ubiA</name>
    <name evidence="14" type="ORF">GCM10025791_03730</name>
</gene>
<dbReference type="FunFam" id="1.10.357.140:FF:000002">
    <property type="entry name" value="4-hydroxybenzoate octaprenyltransferase"/>
    <property type="match status" value="1"/>
</dbReference>
<dbReference type="PANTHER" id="PTHR11048">
    <property type="entry name" value="PRENYLTRANSFERASES"/>
    <property type="match status" value="1"/>
</dbReference>
<dbReference type="Pfam" id="PF01040">
    <property type="entry name" value="UbiA"/>
    <property type="match status" value="1"/>
</dbReference>
<evidence type="ECO:0000256" key="5">
    <source>
        <dbReference type="ARBA" id="ARBA00022519"/>
    </source>
</evidence>
<evidence type="ECO:0000256" key="13">
    <source>
        <dbReference type="NCBIfam" id="TIGR01474"/>
    </source>
</evidence>
<dbReference type="PANTHER" id="PTHR11048:SF28">
    <property type="entry name" value="4-HYDROXYBENZOATE POLYPRENYLTRANSFERASE, MITOCHONDRIAL"/>
    <property type="match status" value="1"/>
</dbReference>
<keyword evidence="7 12" id="KW-0831">Ubiquinone biosynthesis</keyword>
<keyword evidence="8 12" id="KW-0812">Transmembrane</keyword>
<feature type="transmembrane region" description="Helical" evidence="12">
    <location>
        <begin position="149"/>
        <end position="166"/>
    </location>
</feature>
<keyword evidence="4 12" id="KW-1003">Cell membrane</keyword>
<feature type="transmembrane region" description="Helical" evidence="12">
    <location>
        <begin position="21"/>
        <end position="45"/>
    </location>
</feature>
<dbReference type="InterPro" id="IPR000537">
    <property type="entry name" value="UbiA_prenyltransferase"/>
</dbReference>
<dbReference type="EC" id="2.5.1.39" evidence="12 13"/>
<dbReference type="EMBL" id="BAABLX010000003">
    <property type="protein sequence ID" value="GAA4930932.1"/>
    <property type="molecule type" value="Genomic_DNA"/>
</dbReference>
<feature type="transmembrane region" description="Helical" evidence="12">
    <location>
        <begin position="219"/>
        <end position="239"/>
    </location>
</feature>
<evidence type="ECO:0000256" key="4">
    <source>
        <dbReference type="ARBA" id="ARBA00022475"/>
    </source>
</evidence>
<evidence type="ECO:0000256" key="3">
    <source>
        <dbReference type="ARBA" id="ARBA00005985"/>
    </source>
</evidence>
<feature type="transmembrane region" description="Helical" evidence="12">
    <location>
        <begin position="178"/>
        <end position="198"/>
    </location>
</feature>
<evidence type="ECO:0000256" key="6">
    <source>
        <dbReference type="ARBA" id="ARBA00022679"/>
    </source>
</evidence>
<evidence type="ECO:0000256" key="2">
    <source>
        <dbReference type="ARBA" id="ARBA00004141"/>
    </source>
</evidence>
<comment type="cofactor">
    <cofactor evidence="1 12">
        <name>Mg(2+)</name>
        <dbReference type="ChEBI" id="CHEBI:18420"/>
    </cofactor>
</comment>
<dbReference type="InterPro" id="IPR006370">
    <property type="entry name" value="HB_polyprenyltransferase-like"/>
</dbReference>
<dbReference type="GO" id="GO:0006744">
    <property type="term" value="P:ubiquinone biosynthetic process"/>
    <property type="evidence" value="ECO:0007669"/>
    <property type="project" value="UniProtKB-UniRule"/>
</dbReference>
<feature type="transmembrane region" description="Helical" evidence="12">
    <location>
        <begin position="99"/>
        <end position="118"/>
    </location>
</feature>
<dbReference type="Gene3D" id="1.20.120.1780">
    <property type="entry name" value="UbiA prenyltransferase"/>
    <property type="match status" value="1"/>
</dbReference>
<feature type="transmembrane region" description="Helical" evidence="12">
    <location>
        <begin position="245"/>
        <end position="265"/>
    </location>
</feature>
<dbReference type="GO" id="GO:0005886">
    <property type="term" value="C:plasma membrane"/>
    <property type="evidence" value="ECO:0007669"/>
    <property type="project" value="UniProtKB-SubCell"/>
</dbReference>
<feature type="transmembrane region" description="Helical" evidence="12">
    <location>
        <begin position="57"/>
        <end position="78"/>
    </location>
</feature>
<evidence type="ECO:0000256" key="1">
    <source>
        <dbReference type="ARBA" id="ARBA00001946"/>
    </source>
</evidence>
<dbReference type="GO" id="GO:0008412">
    <property type="term" value="F:4-hydroxybenzoate polyprenyltransferase activity"/>
    <property type="evidence" value="ECO:0007669"/>
    <property type="project" value="UniProtKB-UniRule"/>
</dbReference>
<dbReference type="CDD" id="cd13959">
    <property type="entry name" value="PT_UbiA_COQ2"/>
    <property type="match status" value="1"/>
</dbReference>
<evidence type="ECO:0000313" key="15">
    <source>
        <dbReference type="Proteomes" id="UP001409585"/>
    </source>
</evidence>
<protein>
    <recommendedName>
        <fullName evidence="12 13">4-hydroxybenzoate octaprenyltransferase</fullName>
        <ecNumber evidence="12 13">2.5.1.39</ecNumber>
    </recommendedName>
    <alternativeName>
        <fullName evidence="12">4-HB polyprenyltransferase</fullName>
    </alternativeName>
</protein>
<feature type="transmembrane region" description="Helical" evidence="12">
    <location>
        <begin position="277"/>
        <end position="296"/>
    </location>
</feature>
<keyword evidence="10 12" id="KW-1133">Transmembrane helix</keyword>
<comment type="similarity">
    <text evidence="3 12">Belongs to the UbiA prenyltransferase family.</text>
</comment>
<comment type="caution">
    <text evidence="14">The sequence shown here is derived from an EMBL/GenBank/DDBJ whole genome shotgun (WGS) entry which is preliminary data.</text>
</comment>
<keyword evidence="15" id="KW-1185">Reference proteome</keyword>